<dbReference type="RefSeq" id="WP_075365699.1">
    <property type="nucleotide sequence ID" value="NZ_MLBF01000026.1"/>
</dbReference>
<evidence type="ECO:0000313" key="5">
    <source>
        <dbReference type="Proteomes" id="UP000186102"/>
    </source>
</evidence>
<dbReference type="SUPFAM" id="SSF53807">
    <property type="entry name" value="Helical backbone' metal receptor"/>
    <property type="match status" value="1"/>
</dbReference>
<keyword evidence="2" id="KW-0732">Signal</keyword>
<dbReference type="PANTHER" id="PTHR30535">
    <property type="entry name" value="VITAMIN B12-BINDING PROTEIN"/>
    <property type="match status" value="1"/>
</dbReference>
<evidence type="ECO:0000256" key="1">
    <source>
        <dbReference type="ARBA" id="ARBA00008814"/>
    </source>
</evidence>
<dbReference type="PROSITE" id="PS50983">
    <property type="entry name" value="FE_B12_PBP"/>
    <property type="match status" value="1"/>
</dbReference>
<dbReference type="GO" id="GO:0071281">
    <property type="term" value="P:cellular response to iron ion"/>
    <property type="evidence" value="ECO:0007669"/>
    <property type="project" value="TreeGrafter"/>
</dbReference>
<dbReference type="STRING" id="1888891.DSOL_3174"/>
<dbReference type="InterPro" id="IPR054828">
    <property type="entry name" value="Vit_B12_bind_prot"/>
</dbReference>
<accession>A0A1Q8QSA5</accession>
<proteinExistence type="inferred from homology"/>
<comment type="caution">
    <text evidence="4">The sequence shown here is derived from an EMBL/GenBank/DDBJ whole genome shotgun (WGS) entry which is preliminary data.</text>
</comment>
<dbReference type="OrthoDB" id="9816357at2"/>
<evidence type="ECO:0000256" key="2">
    <source>
        <dbReference type="ARBA" id="ARBA00022729"/>
    </source>
</evidence>
<sequence length="267" mass="30356">MKRIISLVPSHTEILYFLGLQTQVVGVTEHCNFPEDAKAKDKVGTFGQPQLMKILSLKPDLLLADQALHKKLIAELENTEIKVLASTPSRVDDVFVLMSELARICGTEISAQPVINSLRERVRNLRRRSQGRTRRVFYLMSTDPIVTQGTRSIQYDALRIAGAQLMDFQSEDFYVRVLRDQIKEFDPEVIFFCGIEKGQSVPSKCSGCVAKNPICQRTVDDIITKDWEQITAVREKRVYPIPCHTICRPGPRLIEGMEKLQEILIAR</sequence>
<dbReference type="Pfam" id="PF01497">
    <property type="entry name" value="Peripla_BP_2"/>
    <property type="match status" value="1"/>
</dbReference>
<protein>
    <submittedName>
        <fullName evidence="4">Vitamin B12 ABC transporter, B12-binding component BtuF</fullName>
    </submittedName>
</protein>
<gene>
    <name evidence="4" type="ORF">DSOL_3174</name>
</gene>
<dbReference type="EMBL" id="MLBF01000026">
    <property type="protein sequence ID" value="OLN30231.1"/>
    <property type="molecule type" value="Genomic_DNA"/>
</dbReference>
<dbReference type="NCBIfam" id="NF038402">
    <property type="entry name" value="TroA_like"/>
    <property type="match status" value="1"/>
</dbReference>
<dbReference type="InterPro" id="IPR002491">
    <property type="entry name" value="ABC_transptr_periplasmic_BD"/>
</dbReference>
<evidence type="ECO:0000313" key="4">
    <source>
        <dbReference type="EMBL" id="OLN30231.1"/>
    </source>
</evidence>
<dbReference type="Proteomes" id="UP000186102">
    <property type="component" value="Unassembled WGS sequence"/>
</dbReference>
<evidence type="ECO:0000259" key="3">
    <source>
        <dbReference type="PROSITE" id="PS50983"/>
    </source>
</evidence>
<comment type="similarity">
    <text evidence="1">Belongs to the bacterial solute-binding protein 8 family.</text>
</comment>
<dbReference type="InterPro" id="IPR050902">
    <property type="entry name" value="ABC_Transporter_SBP"/>
</dbReference>
<dbReference type="PANTHER" id="PTHR30535:SF34">
    <property type="entry name" value="MOLYBDATE-BINDING PROTEIN MOLA"/>
    <property type="match status" value="1"/>
</dbReference>
<reference evidence="4 5" key="1">
    <citation type="submission" date="2016-09" db="EMBL/GenBank/DDBJ databases">
        <title>Complete genome of Desulfosporosinus sp. OL.</title>
        <authorList>
            <person name="Mardanov A."/>
            <person name="Beletsky A."/>
            <person name="Panova A."/>
            <person name="Karnachuk O."/>
            <person name="Ravin N."/>
        </authorList>
    </citation>
    <scope>NUCLEOTIDE SEQUENCE [LARGE SCALE GENOMIC DNA]</scope>
    <source>
        <strain evidence="4 5">OL</strain>
    </source>
</reference>
<name>A0A1Q8QSA5_9FIRM</name>
<feature type="domain" description="Fe/B12 periplasmic-binding" evidence="3">
    <location>
        <begin position="3"/>
        <end position="267"/>
    </location>
</feature>
<keyword evidence="5" id="KW-1185">Reference proteome</keyword>
<dbReference type="Gene3D" id="3.40.50.1980">
    <property type="entry name" value="Nitrogenase molybdenum iron protein domain"/>
    <property type="match status" value="2"/>
</dbReference>
<dbReference type="AlphaFoldDB" id="A0A1Q8QSA5"/>
<organism evidence="4 5">
    <name type="scientific">Desulfosporosinus metallidurans</name>
    <dbReference type="NCBI Taxonomy" id="1888891"/>
    <lineage>
        <taxon>Bacteria</taxon>
        <taxon>Bacillati</taxon>
        <taxon>Bacillota</taxon>
        <taxon>Clostridia</taxon>
        <taxon>Eubacteriales</taxon>
        <taxon>Desulfitobacteriaceae</taxon>
        <taxon>Desulfosporosinus</taxon>
    </lineage>
</organism>